<organism evidence="3 4">
    <name type="scientific">Bacillus selenitireducens (strain ATCC 700615 / DSM 15326 / MLS10)</name>
    <dbReference type="NCBI Taxonomy" id="439292"/>
    <lineage>
        <taxon>Bacteria</taxon>
        <taxon>Bacillati</taxon>
        <taxon>Bacillota</taxon>
        <taxon>Bacilli</taxon>
        <taxon>Bacillales</taxon>
        <taxon>Bacillaceae</taxon>
        <taxon>Salisediminibacterium</taxon>
    </lineage>
</organism>
<dbReference type="OrthoDB" id="5845122at2"/>
<dbReference type="PROSITE" id="PS51272">
    <property type="entry name" value="SLH"/>
    <property type="match status" value="2"/>
</dbReference>
<evidence type="ECO:0000313" key="4">
    <source>
        <dbReference type="Proteomes" id="UP000000271"/>
    </source>
</evidence>
<dbReference type="HOGENOM" id="CLU_248166_0_0_9"/>
<dbReference type="Pfam" id="PF13205">
    <property type="entry name" value="Big_5"/>
    <property type="match status" value="1"/>
</dbReference>
<dbReference type="EMBL" id="CP001791">
    <property type="protein sequence ID" value="ADH98360.1"/>
    <property type="molecule type" value="Genomic_DNA"/>
</dbReference>
<dbReference type="SUPFAM" id="SSF52317">
    <property type="entry name" value="Class I glutamine amidotransferase-like"/>
    <property type="match status" value="1"/>
</dbReference>
<dbReference type="eggNOG" id="COG3103">
    <property type="taxonomic scope" value="Bacteria"/>
</dbReference>
<dbReference type="InterPro" id="IPR029062">
    <property type="entry name" value="Class_I_gatase-like"/>
</dbReference>
<protein>
    <submittedName>
        <fullName evidence="3">S-layer domain protein</fullName>
    </submittedName>
</protein>
<name>D6XZI6_BACIE</name>
<dbReference type="InterPro" id="IPR032812">
    <property type="entry name" value="SbsA_Ig"/>
</dbReference>
<dbReference type="InterPro" id="IPR051465">
    <property type="entry name" value="Cell_Envelope_Struct_Comp"/>
</dbReference>
<reference evidence="3" key="1">
    <citation type="submission" date="2009-10" db="EMBL/GenBank/DDBJ databases">
        <title>Complete sequence of Bacillus selenitireducens MLS10.</title>
        <authorList>
            <consortium name="US DOE Joint Genome Institute"/>
            <person name="Lucas S."/>
            <person name="Copeland A."/>
            <person name="Lapidus A."/>
            <person name="Glavina del Rio T."/>
            <person name="Dalin E."/>
            <person name="Tice H."/>
            <person name="Bruce D."/>
            <person name="Goodwin L."/>
            <person name="Pitluck S."/>
            <person name="Sims D."/>
            <person name="Brettin T."/>
            <person name="Detter J.C."/>
            <person name="Han C."/>
            <person name="Larimer F."/>
            <person name="Land M."/>
            <person name="Hauser L."/>
            <person name="Kyrpides N."/>
            <person name="Ovchinnikova G."/>
            <person name="Stolz J."/>
        </authorList>
    </citation>
    <scope>NUCLEOTIDE SEQUENCE [LARGE SCALE GENOMIC DNA]</scope>
    <source>
        <strain evidence="3">MLS10</strain>
    </source>
</reference>
<proteinExistence type="predicted"/>
<dbReference type="PANTHER" id="PTHR43308:SF5">
    <property type="entry name" value="S-LAYER PROTEIN _ PEPTIDOGLYCAN ENDO-BETA-N-ACETYLGLUCOSAMINIDASE"/>
    <property type="match status" value="1"/>
</dbReference>
<feature type="domain" description="SLH" evidence="2">
    <location>
        <begin position="1325"/>
        <end position="1388"/>
    </location>
</feature>
<dbReference type="KEGG" id="bse:Bsel_0832"/>
<evidence type="ECO:0000313" key="3">
    <source>
        <dbReference type="EMBL" id="ADH98360.1"/>
    </source>
</evidence>
<dbReference type="Proteomes" id="UP000000271">
    <property type="component" value="Chromosome"/>
</dbReference>
<gene>
    <name evidence="3" type="ordered locus">Bsel_0832</name>
</gene>
<evidence type="ECO:0000256" key="1">
    <source>
        <dbReference type="ARBA" id="ARBA00022729"/>
    </source>
</evidence>
<dbReference type="RefSeq" id="WP_013171787.1">
    <property type="nucleotide sequence ID" value="NC_014219.1"/>
</dbReference>
<dbReference type="Pfam" id="PF00395">
    <property type="entry name" value="SLH"/>
    <property type="match status" value="3"/>
</dbReference>
<keyword evidence="4" id="KW-1185">Reference proteome</keyword>
<dbReference type="PANTHER" id="PTHR43308">
    <property type="entry name" value="OUTER MEMBRANE PROTEIN ALPHA-RELATED"/>
    <property type="match status" value="1"/>
</dbReference>
<evidence type="ECO:0000259" key="2">
    <source>
        <dbReference type="PROSITE" id="PS51272"/>
    </source>
</evidence>
<accession>D6XZI6</accession>
<feature type="domain" description="SLH" evidence="2">
    <location>
        <begin position="1393"/>
        <end position="1456"/>
    </location>
</feature>
<keyword evidence="1" id="KW-0732">Signal</keyword>
<dbReference type="STRING" id="439292.Bsel_0832"/>
<sequence>MYILKKIQLFLLTVVLFLSFVLPVNPGAADAAGQGPETASQSDRDEMYEPFEPVVTTASEGDRRRSVLLILEEGNSHSSIYNEEWRGFSQLANHLQVNDYIIEEKALPQITLDELWNYDAVVFFSNSRAHISDSEVRTVHNYVRQGGGLWILGEMSSEGGFPYNEPLNEIAKPFGIEIEKGLLFQEEQRAEGFSHSRMNGRGLPLFTDIQEHVTMSGVNEFYYNWGTALDVSPPAVPVAFSEEDAWLDPATTWYEETWSSGEGWYSEQNDSHLSGKMPVAAVSEFGRGKVAVLGDSGIFANVSFDDNDHRQLTLNTLEWLMDTERGREVTVETLYPVTQYTPSTVMKGGSAVRYYQLFDDLGVPVRRVNIQYRFEGQEEVRMAETNEQGMFAVETDPLFESNLQRVKFENVQYQWPEDTATFPVQVRDREFNQTFSLSTEMSGQVGVGAPSLKVGNLVEINTVSAALKLGAGSSTMLNYENIGEVYNLKLEQRVNNEIGVGGEAGLRASILSGENTPTMKAGAGIESNASGSVSHGYSATFDSFNDRDGERYNQQLMESFLFMLNAAVVNNSRNAVGAIVYNYLLDNVDLEGEYSQTGGYGGAASAGGSVEIGVDFPFTENVSAATMFESNIGVDMTYDKQVEHHFNSDEVKHSVVRGLAGSYNIGKIKNQIDTSPVNLNLERSDSNVYSDGIHEETGLSLTKRGSVIEDLTWHSTVQTSSENGFVTGHDSFLKKTNVYPSGELTTLKDNVPAIHGFLDNHRISLSSLDRIQGEAMNFADHYEWQISEKEEESVNLGLELAISVGPKVGLGASFSGADEIEYTRDVGVFESGLGEIVLERYDDDTYIDGQRQDVTNLLDEYAYAVGDAVSHLFDSTVQALADGAEYVWESGKATVKSVGSGIASTARGVLTTVTDAASGFSFFSAQTATGQAPIISEIYLYHLIDEDGDELENYGEVELSLEYEQSKVDQYGYQDQTDEFAIYHWNEEKGYYVPLESEVDTDENMVTAVVTEPGQYLVAVDVWDPVINDLTLSNIGDETYLETEIGTRISQIDLDFVNLDVNGADVSLAEGDNLFYQPVTGALQAEIRDHLEPGENEVSLSVTSGTGKSATKEAVLVHDTEPPVIHDSSFMVEGDDITVEAEVTDNIEMSRVLLNVTDTRDPMNSLVLTMDEHDGGIFRTTLNRDDIAVPEVSLIVKARDWMENEAVTDAVSQTTGEVEAVELRSPATVRGVDPNGPLTLSFNELIDSGERYDQIEVVDVNGEQVSIYVQLSGNEMLIYPSRSFEEEETYTLLLPEESLRTVYADEVLHEEIRVQFTTGSRETAFENPFSDFDPDHRAGFAVYPLVDYGVIQGYPDGTFRPDANILRGEAALMLARGMGLVDQTGQAAEGTDFETPFADVPDSSRYYDSVNMLKEEGITSGYADGSYRVSDTITRAEMAVIIANAFSFEQESADFVFTDRGASTQESVQALYDAGITEGIGDDRFGSDNPIKRSDFSVFVHRSMDQTGYLE</sequence>
<dbReference type="InterPro" id="IPR001119">
    <property type="entry name" value="SLH_dom"/>
</dbReference>
<dbReference type="Gene3D" id="3.40.50.880">
    <property type="match status" value="1"/>
</dbReference>